<dbReference type="Proteomes" id="UP000269379">
    <property type="component" value="Unassembled WGS sequence"/>
</dbReference>
<protein>
    <submittedName>
        <fullName evidence="1">Uncharacterized protein</fullName>
    </submittedName>
</protein>
<accession>A0AAX1ZUS5</accession>
<name>A0AAX1ZUS5_BURML</name>
<reference evidence="2" key="1">
    <citation type="submission" date="2018-10" db="EMBL/GenBank/DDBJ databases">
        <title>FDA dAtabase for Regulatory Grade micrObial Sequences (FDA-ARGOS): Supporting development and validation of Infectious Disease Dx tests.</title>
        <authorList>
            <person name="Minogue T."/>
            <person name="Wolcott M."/>
            <person name="Wasieloski L."/>
            <person name="Aguilar W."/>
            <person name="Moore D."/>
            <person name="Jaissle J."/>
            <person name="Tallon L."/>
            <person name="Sadzewicz L."/>
            <person name="Zhao X."/>
            <person name="Vavikolanu K."/>
            <person name="Mehta A."/>
            <person name="Aluvathingal J."/>
            <person name="Nadendla S."/>
            <person name="Yan Y."/>
            <person name="Sichtig H."/>
        </authorList>
    </citation>
    <scope>NUCLEOTIDE SEQUENCE [LARGE SCALE GENOMIC DNA]</scope>
    <source>
        <strain evidence="2">FDAARGOS_588</strain>
    </source>
</reference>
<evidence type="ECO:0000313" key="2">
    <source>
        <dbReference type="Proteomes" id="UP000269379"/>
    </source>
</evidence>
<comment type="caution">
    <text evidence="1">The sequence shown here is derived from an EMBL/GenBank/DDBJ whole genome shotgun (WGS) entry which is preliminary data.</text>
</comment>
<organism evidence="1 2">
    <name type="scientific">Burkholderia mallei</name>
    <name type="common">Pseudomonas mallei</name>
    <dbReference type="NCBI Taxonomy" id="13373"/>
    <lineage>
        <taxon>Bacteria</taxon>
        <taxon>Pseudomonadati</taxon>
        <taxon>Pseudomonadota</taxon>
        <taxon>Betaproteobacteria</taxon>
        <taxon>Burkholderiales</taxon>
        <taxon>Burkholderiaceae</taxon>
        <taxon>Burkholderia</taxon>
        <taxon>pseudomallei group</taxon>
    </lineage>
</organism>
<sequence length="90" mass="10291">MLAVFPISRRSASCFAGASAERPARCAAPRGDVRYDALRRADAAEAAMRRVHRRFDDECRFRHFTEASPRFRHDFGATFDKMRRASETVP</sequence>
<dbReference type="EMBL" id="RKJW01000001">
    <property type="protein sequence ID" value="RUN03933.1"/>
    <property type="molecule type" value="Genomic_DNA"/>
</dbReference>
<proteinExistence type="predicted"/>
<dbReference type="AlphaFoldDB" id="A0AAX1ZUS5"/>
<gene>
    <name evidence="1" type="ORF">EGT70_30040</name>
</gene>
<evidence type="ECO:0000313" key="1">
    <source>
        <dbReference type="EMBL" id="RUN03933.1"/>
    </source>
</evidence>